<dbReference type="GeneID" id="36408618"/>
<dbReference type="PANTHER" id="PTHR45626:SF22">
    <property type="entry name" value="DNA REPAIR PROTEIN RAD5"/>
    <property type="match status" value="1"/>
</dbReference>
<dbReference type="InterPro" id="IPR014001">
    <property type="entry name" value="Helicase_ATP-bd"/>
</dbReference>
<protein>
    <submittedName>
        <fullName evidence="5">Snf2 domain containing protein</fullName>
    </submittedName>
</protein>
<dbReference type="InterPro" id="IPR050628">
    <property type="entry name" value="SNF2_RAD54_helicase_TF"/>
</dbReference>
<dbReference type="Pfam" id="PF00271">
    <property type="entry name" value="Helicase_C"/>
    <property type="match status" value="1"/>
</dbReference>
<dbReference type="GO" id="GO:0005524">
    <property type="term" value="F:ATP binding"/>
    <property type="evidence" value="ECO:0007669"/>
    <property type="project" value="UniProtKB-KW"/>
</dbReference>
<evidence type="ECO:0000313" key="5">
    <source>
        <dbReference type="EMBL" id="CEG43363.1"/>
    </source>
</evidence>
<dbReference type="Pfam" id="PF00176">
    <property type="entry name" value="SNF2-rel_dom"/>
    <property type="match status" value="1"/>
</dbReference>
<feature type="domain" description="Helicase C-terminal" evidence="4">
    <location>
        <begin position="573"/>
        <end position="731"/>
    </location>
</feature>
<evidence type="ECO:0000256" key="1">
    <source>
        <dbReference type="ARBA" id="ARBA00022741"/>
    </source>
</evidence>
<evidence type="ECO:0000313" key="6">
    <source>
        <dbReference type="Proteomes" id="UP000054928"/>
    </source>
</evidence>
<dbReference type="STRING" id="4781.A0A0N7L659"/>
<reference evidence="6" key="1">
    <citation type="submission" date="2014-09" db="EMBL/GenBank/DDBJ databases">
        <authorList>
            <person name="Sharma Rahul"/>
            <person name="Thines Marco"/>
        </authorList>
    </citation>
    <scope>NUCLEOTIDE SEQUENCE [LARGE SCALE GENOMIC DNA]</scope>
</reference>
<dbReference type="InterPro" id="IPR038718">
    <property type="entry name" value="SNF2-like_sf"/>
</dbReference>
<dbReference type="CDD" id="cd18793">
    <property type="entry name" value="SF2_C_SNF"/>
    <property type="match status" value="1"/>
</dbReference>
<dbReference type="GO" id="GO:0016787">
    <property type="term" value="F:hydrolase activity"/>
    <property type="evidence" value="ECO:0007669"/>
    <property type="project" value="UniProtKB-KW"/>
</dbReference>
<dbReference type="InterPro" id="IPR001650">
    <property type="entry name" value="Helicase_C-like"/>
</dbReference>
<dbReference type="SMART" id="SM00487">
    <property type="entry name" value="DEXDc"/>
    <property type="match status" value="1"/>
</dbReference>
<dbReference type="InterPro" id="IPR027417">
    <property type="entry name" value="P-loop_NTPase"/>
</dbReference>
<evidence type="ECO:0000259" key="4">
    <source>
        <dbReference type="PROSITE" id="PS51194"/>
    </source>
</evidence>
<sequence>MSRSKRKNITQVSIDAFVGTDAAARVAEDVHFKICRCGVLADAIGMGKTATMLALIADEPRDYAVGANLLVAPSHLLAQWKHEVSKFFKSGEVEVVLGLKQYMEIVENPAARVNMSNRMLVLVGVEEAVKSKNYYYKHGKLYSTGLRGKRNLLRFDSSALLGYEEAAKFVHKAYCGPLWVTQLHRPYKPWRRVIFEEVQDIVFLEKKALDCFIQLTHRCLNVWLITATPFPGKAESLNANNQLLGFKRLRLQPYDPAFDEIKRKLYLRNCAQVKQRVITDKIRVNETYIPIKLHPVELILYQVERVWALEQSEYNLFDVEDGDDHSKKGAAKVVVSEPQSAVESLSNMLWSPQYKSARQSCVHAGISDRLFEREQSSKQNNSSEKLPTPALVKIKSPSEVFRDEIYHVNRQLAVATKRKKEVNIMENATRNTVEICRVIYSNTYASVRDCFEDMEASGLSKFFDDNGETDAGFRMLYKHYPFGDDTPEPTELLFYYHGEIKDYLLKYFETMEKIKKLANVMEFTLIERCLSACAIVEEQLKQLTECIALVNSVERHKDKFIETAPVHGSKIAALVQYLSRMSTIKVVVFTMWDRALRVIDKALRLASISCAVFLQHQSSETKSAHVASFLGGDIQVLILNSLTSASGINLQVASHVIFLDPVGFSPTQASTLEEQAIGRVLRMGQINSSVTVVRFIAEDTMEATLYDDIHKATAKANAADDSFFDGKREDSYVCVDYSAPLRRVVRMFTPAEGRAQIEDEEIQIEGSMSIEEAITRRIEQAEAEGKVFDLTDDVLVENEHQVIDAQTNFSTHQRKKRKTHVSEVSVICGGEAHLKIEPHNEYM</sequence>
<dbReference type="OrthoDB" id="423221at2759"/>
<evidence type="ECO:0000256" key="2">
    <source>
        <dbReference type="ARBA" id="ARBA00022801"/>
    </source>
</evidence>
<dbReference type="InterPro" id="IPR049730">
    <property type="entry name" value="SNF2/RAD54-like_C"/>
</dbReference>
<dbReference type="InterPro" id="IPR000330">
    <property type="entry name" value="SNF2_N"/>
</dbReference>
<organism evidence="5 6">
    <name type="scientific">Plasmopara halstedii</name>
    <name type="common">Downy mildew of sunflower</name>
    <dbReference type="NCBI Taxonomy" id="4781"/>
    <lineage>
        <taxon>Eukaryota</taxon>
        <taxon>Sar</taxon>
        <taxon>Stramenopiles</taxon>
        <taxon>Oomycota</taxon>
        <taxon>Peronosporomycetes</taxon>
        <taxon>Peronosporales</taxon>
        <taxon>Peronosporaceae</taxon>
        <taxon>Plasmopara</taxon>
    </lineage>
</organism>
<dbReference type="Gene3D" id="3.40.50.10810">
    <property type="entry name" value="Tandem AAA-ATPase domain"/>
    <property type="match status" value="1"/>
</dbReference>
<keyword evidence="2" id="KW-0378">Hydrolase</keyword>
<keyword evidence="6" id="KW-1185">Reference proteome</keyword>
<dbReference type="PANTHER" id="PTHR45626">
    <property type="entry name" value="TRANSCRIPTION TERMINATION FACTOR 2-RELATED"/>
    <property type="match status" value="1"/>
</dbReference>
<dbReference type="RefSeq" id="XP_024579732.1">
    <property type="nucleotide sequence ID" value="XM_024729345.1"/>
</dbReference>
<dbReference type="SUPFAM" id="SSF52540">
    <property type="entry name" value="P-loop containing nucleoside triphosphate hydrolases"/>
    <property type="match status" value="2"/>
</dbReference>
<dbReference type="GO" id="GO:0006281">
    <property type="term" value="P:DNA repair"/>
    <property type="evidence" value="ECO:0007669"/>
    <property type="project" value="TreeGrafter"/>
</dbReference>
<evidence type="ECO:0000256" key="3">
    <source>
        <dbReference type="ARBA" id="ARBA00022840"/>
    </source>
</evidence>
<dbReference type="PROSITE" id="PS51194">
    <property type="entry name" value="HELICASE_CTER"/>
    <property type="match status" value="1"/>
</dbReference>
<dbReference type="SMART" id="SM00490">
    <property type="entry name" value="HELICc"/>
    <property type="match status" value="1"/>
</dbReference>
<accession>A0A0N7L659</accession>
<dbReference type="Proteomes" id="UP000054928">
    <property type="component" value="Unassembled WGS sequence"/>
</dbReference>
<dbReference type="GO" id="GO:0005634">
    <property type="term" value="C:nucleus"/>
    <property type="evidence" value="ECO:0007669"/>
    <property type="project" value="TreeGrafter"/>
</dbReference>
<keyword evidence="1" id="KW-0547">Nucleotide-binding</keyword>
<dbReference type="Gene3D" id="3.40.50.300">
    <property type="entry name" value="P-loop containing nucleotide triphosphate hydrolases"/>
    <property type="match status" value="1"/>
</dbReference>
<keyword evidence="3" id="KW-0067">ATP-binding</keyword>
<dbReference type="GO" id="GO:0008094">
    <property type="term" value="F:ATP-dependent activity, acting on DNA"/>
    <property type="evidence" value="ECO:0007669"/>
    <property type="project" value="TreeGrafter"/>
</dbReference>
<name>A0A0N7L659_PLAHL</name>
<dbReference type="OMA" id="ARQSCVH"/>
<dbReference type="EMBL" id="CCYD01000653">
    <property type="protein sequence ID" value="CEG43363.1"/>
    <property type="molecule type" value="Genomic_DNA"/>
</dbReference>
<dbReference type="AlphaFoldDB" id="A0A0N7L659"/>
<proteinExistence type="predicted"/>